<dbReference type="PANTHER" id="PTHR14948:SF44">
    <property type="entry name" value="PROLINE-RICH TRANSMEMBRANE PROTEIN 1-LIKE"/>
    <property type="match status" value="1"/>
</dbReference>
<accession>A0A814QRB4</accession>
<evidence type="ECO:0008006" key="11">
    <source>
        <dbReference type="Google" id="ProtNLM"/>
    </source>
</evidence>
<dbReference type="Pfam" id="PF04505">
    <property type="entry name" value="CD225"/>
    <property type="match status" value="1"/>
</dbReference>
<dbReference type="InterPro" id="IPR051423">
    <property type="entry name" value="CD225/Dispanin"/>
</dbReference>
<comment type="caution">
    <text evidence="9">The sequence shown here is derived from an EMBL/GenBank/DDBJ whole genome shotgun (WGS) entry which is preliminary data.</text>
</comment>
<evidence type="ECO:0000256" key="6">
    <source>
        <dbReference type="SAM" id="MobiDB-lite"/>
    </source>
</evidence>
<evidence type="ECO:0000313" key="10">
    <source>
        <dbReference type="Proteomes" id="UP000663832"/>
    </source>
</evidence>
<keyword evidence="5 7" id="KW-0472">Membrane</keyword>
<feature type="compositionally biased region" description="Polar residues" evidence="6">
    <location>
        <begin position="50"/>
        <end position="62"/>
    </location>
</feature>
<evidence type="ECO:0000313" key="9">
    <source>
        <dbReference type="EMBL" id="CAF1123803.1"/>
    </source>
</evidence>
<dbReference type="InterPro" id="IPR007593">
    <property type="entry name" value="CD225/Dispanin_fam"/>
</dbReference>
<feature type="transmembrane region" description="Helical" evidence="7">
    <location>
        <begin position="134"/>
        <end position="152"/>
    </location>
</feature>
<keyword evidence="4 7" id="KW-1133">Transmembrane helix</keyword>
<evidence type="ECO:0000256" key="4">
    <source>
        <dbReference type="ARBA" id="ARBA00022989"/>
    </source>
</evidence>
<dbReference type="AlphaFoldDB" id="A0A814QRB4"/>
<evidence type="ECO:0000313" key="8">
    <source>
        <dbReference type="EMBL" id="CAF0838790.1"/>
    </source>
</evidence>
<keyword evidence="3 7" id="KW-0812">Transmembrane</keyword>
<comment type="similarity">
    <text evidence="2">Belongs to the CD225/Dispanin family.</text>
</comment>
<feature type="transmembrane region" description="Helical" evidence="7">
    <location>
        <begin position="87"/>
        <end position="109"/>
    </location>
</feature>
<evidence type="ECO:0000256" key="5">
    <source>
        <dbReference type="ARBA" id="ARBA00023136"/>
    </source>
</evidence>
<dbReference type="EMBL" id="CAJNOM010000139">
    <property type="protein sequence ID" value="CAF1123803.1"/>
    <property type="molecule type" value="Genomic_DNA"/>
</dbReference>
<dbReference type="PANTHER" id="PTHR14948">
    <property type="entry name" value="NG5"/>
    <property type="match status" value="1"/>
</dbReference>
<organism evidence="9 10">
    <name type="scientific">Adineta steineri</name>
    <dbReference type="NCBI Taxonomy" id="433720"/>
    <lineage>
        <taxon>Eukaryota</taxon>
        <taxon>Metazoa</taxon>
        <taxon>Spiralia</taxon>
        <taxon>Gnathifera</taxon>
        <taxon>Rotifera</taxon>
        <taxon>Eurotatoria</taxon>
        <taxon>Bdelloidea</taxon>
        <taxon>Adinetida</taxon>
        <taxon>Adinetidae</taxon>
        <taxon>Adineta</taxon>
    </lineage>
</organism>
<reference evidence="9" key="1">
    <citation type="submission" date="2021-02" db="EMBL/GenBank/DDBJ databases">
        <authorList>
            <person name="Nowell W R."/>
        </authorList>
    </citation>
    <scope>NUCLEOTIDE SEQUENCE</scope>
</reference>
<proteinExistence type="inferred from homology"/>
<dbReference type="GO" id="GO:0016020">
    <property type="term" value="C:membrane"/>
    <property type="evidence" value="ECO:0007669"/>
    <property type="project" value="UniProtKB-SubCell"/>
</dbReference>
<comment type="subcellular location">
    <subcellularLocation>
        <location evidence="1">Membrane</location>
    </subcellularLocation>
</comment>
<evidence type="ECO:0000256" key="1">
    <source>
        <dbReference type="ARBA" id="ARBA00004370"/>
    </source>
</evidence>
<gene>
    <name evidence="8" type="ORF">BJG266_LOCUS7198</name>
    <name evidence="9" type="ORF">QVE165_LOCUS21545</name>
</gene>
<dbReference type="Proteomes" id="UP000663832">
    <property type="component" value="Unassembled WGS sequence"/>
</dbReference>
<dbReference type="EMBL" id="CAJNOI010000021">
    <property type="protein sequence ID" value="CAF0838790.1"/>
    <property type="molecule type" value="Genomic_DNA"/>
</dbReference>
<dbReference type="OrthoDB" id="6083617at2759"/>
<sequence>MATSTLTIHNLSKDRNSAKVIYSKPPDYAVLYPKPPNYIVQSTESVNCSNTHSQVHQPQSTYNINSSSSSSNLNRNIIQSTDKINSYIVWSIINVFCCCLCLGCVALHYSNKTKDLKREGLVQDALNTSKKARYINTIATTMGIFILVFWFIDYLNKINSQRVKTFH</sequence>
<feature type="region of interest" description="Disordered" evidence="6">
    <location>
        <begin position="50"/>
        <end position="70"/>
    </location>
</feature>
<keyword evidence="10" id="KW-1185">Reference proteome</keyword>
<protein>
    <recommendedName>
        <fullName evidence="11">Interferon-induced transmembrane protein</fullName>
    </recommendedName>
</protein>
<dbReference type="Proteomes" id="UP000663877">
    <property type="component" value="Unassembled WGS sequence"/>
</dbReference>
<evidence type="ECO:0000256" key="3">
    <source>
        <dbReference type="ARBA" id="ARBA00022692"/>
    </source>
</evidence>
<name>A0A814QRB4_9BILA</name>
<evidence type="ECO:0000256" key="7">
    <source>
        <dbReference type="SAM" id="Phobius"/>
    </source>
</evidence>
<evidence type="ECO:0000256" key="2">
    <source>
        <dbReference type="ARBA" id="ARBA00006843"/>
    </source>
</evidence>